<evidence type="ECO:0000259" key="8">
    <source>
        <dbReference type="Pfam" id="PF01490"/>
    </source>
</evidence>
<dbReference type="GO" id="GO:0016020">
    <property type="term" value="C:membrane"/>
    <property type="evidence" value="ECO:0007669"/>
    <property type="project" value="UniProtKB-SubCell"/>
</dbReference>
<evidence type="ECO:0000256" key="3">
    <source>
        <dbReference type="ARBA" id="ARBA00022692"/>
    </source>
</evidence>
<dbReference type="InParanoid" id="A0A1Y2MGC5"/>
<comment type="subcellular location">
    <subcellularLocation>
        <location evidence="1">Membrane</location>
        <topology evidence="1">Multi-pass membrane protein</topology>
    </subcellularLocation>
</comment>
<dbReference type="Proteomes" id="UP000193240">
    <property type="component" value="Unassembled WGS sequence"/>
</dbReference>
<evidence type="ECO:0000256" key="2">
    <source>
        <dbReference type="ARBA" id="ARBA00008066"/>
    </source>
</evidence>
<dbReference type="InterPro" id="IPR013057">
    <property type="entry name" value="AA_transpt_TM"/>
</dbReference>
<dbReference type="PANTHER" id="PTHR22950">
    <property type="entry name" value="AMINO ACID TRANSPORTER"/>
    <property type="match status" value="1"/>
</dbReference>
<dbReference type="EMBL" id="KZ107838">
    <property type="protein sequence ID" value="OSS54981.1"/>
    <property type="molecule type" value="Genomic_DNA"/>
</dbReference>
<protein>
    <recommendedName>
        <fullName evidence="8">Amino acid transporter transmembrane domain-containing protein</fullName>
    </recommendedName>
</protein>
<dbReference type="AlphaFoldDB" id="A0A1Y2MGC5"/>
<feature type="region of interest" description="Disordered" evidence="6">
    <location>
        <begin position="1"/>
        <end position="27"/>
    </location>
</feature>
<evidence type="ECO:0000256" key="5">
    <source>
        <dbReference type="ARBA" id="ARBA00023136"/>
    </source>
</evidence>
<feature type="transmembrane region" description="Helical" evidence="7">
    <location>
        <begin position="79"/>
        <end position="97"/>
    </location>
</feature>
<dbReference type="GO" id="GO:0015179">
    <property type="term" value="F:L-amino acid transmembrane transporter activity"/>
    <property type="evidence" value="ECO:0007669"/>
    <property type="project" value="TreeGrafter"/>
</dbReference>
<comment type="similarity">
    <text evidence="2">Belongs to the amino acid/polyamine transporter 2 family.</text>
</comment>
<evidence type="ECO:0000256" key="7">
    <source>
        <dbReference type="SAM" id="Phobius"/>
    </source>
</evidence>
<keyword evidence="3 7" id="KW-0812">Transmembrane</keyword>
<feature type="transmembrane region" description="Helical" evidence="7">
    <location>
        <begin position="242"/>
        <end position="266"/>
    </location>
</feature>
<feature type="transmembrane region" description="Helical" evidence="7">
    <location>
        <begin position="434"/>
        <end position="452"/>
    </location>
</feature>
<dbReference type="OrthoDB" id="294730at2759"/>
<dbReference type="PANTHER" id="PTHR22950:SF567">
    <property type="entry name" value="AMINO ACID TRANSPORTER TRANSMEMBRANE DOMAIN-CONTAINING PROTEIN"/>
    <property type="match status" value="1"/>
</dbReference>
<name>A0A1Y2MGC5_EPING</name>
<feature type="transmembrane region" description="Helical" evidence="7">
    <location>
        <begin position="361"/>
        <end position="385"/>
    </location>
</feature>
<feature type="transmembrane region" description="Helical" evidence="7">
    <location>
        <begin position="161"/>
        <end position="181"/>
    </location>
</feature>
<feature type="compositionally biased region" description="Polar residues" evidence="6">
    <location>
        <begin position="11"/>
        <end position="27"/>
    </location>
</feature>
<feature type="transmembrane region" description="Helical" evidence="7">
    <location>
        <begin position="321"/>
        <end position="340"/>
    </location>
</feature>
<keyword evidence="5 7" id="KW-0472">Membrane</keyword>
<evidence type="ECO:0000256" key="4">
    <source>
        <dbReference type="ARBA" id="ARBA00022989"/>
    </source>
</evidence>
<dbReference type="STRING" id="105696.A0A1Y2MGC5"/>
<feature type="domain" description="Amino acid transporter transmembrane" evidence="8">
    <location>
        <begin position="49"/>
        <end position="450"/>
    </location>
</feature>
<evidence type="ECO:0000256" key="6">
    <source>
        <dbReference type="SAM" id="MobiDB-lite"/>
    </source>
</evidence>
<evidence type="ECO:0000256" key="1">
    <source>
        <dbReference type="ARBA" id="ARBA00004141"/>
    </source>
</evidence>
<feature type="transmembrane region" description="Helical" evidence="7">
    <location>
        <begin position="127"/>
        <end position="149"/>
    </location>
</feature>
<proteinExistence type="inferred from homology"/>
<sequence length="474" mass="52270">MTDYNNEEVVKTQSKVNDTEAQSSDTESTTYVINTLVNEDHEHEIKLRTMTWQRAAWLLAGDQVCLAIMAQSWSLSVLGWVPGIITMVLSGILFYITSLTMHKFIMKHPQIKDICDFGYYAFGKSKIAYEFTAIMLLLNNIMLIGFHILTGAKVINTLSDHSMCTVIFSVIATIMGIVLSLPRTLNHVSFMSMFSAACMGIAILLFLIFAGTEDHPGYGYNGIYPKAGPVHTYAFPPEGTTWVAAMNAVLNITFLWVPQILFPTFIAEMERPQDFPKALAVLAGISGFLFIVPPAIGFRYLGQYATAPAFGSLSSIVHKKASFAFVIVPTIIIGTIYSNVSAKFVYGRIMGKSRHAHSNTVLGWGVWVAVTAAIWFIGFIFAEVIPSMGDFLSLLGAAFDSFFGFIFFAFAYWQMYRGNLFSSFTRSVKTVTHLFIMLCGLFLLGPGLYAAVEAIKDDYSGAVKPAFSCANVAI</sequence>
<keyword evidence="10" id="KW-1185">Reference proteome</keyword>
<keyword evidence="4 7" id="KW-1133">Transmembrane helix</keyword>
<evidence type="ECO:0000313" key="9">
    <source>
        <dbReference type="EMBL" id="OSS54981.1"/>
    </source>
</evidence>
<dbReference type="OMA" id="PGIITMV"/>
<feature type="transmembrane region" description="Helical" evidence="7">
    <location>
        <begin position="188"/>
        <end position="210"/>
    </location>
</feature>
<evidence type="ECO:0000313" key="10">
    <source>
        <dbReference type="Proteomes" id="UP000193240"/>
    </source>
</evidence>
<accession>A0A1Y2MGC5</accession>
<feature type="transmembrane region" description="Helical" evidence="7">
    <location>
        <begin position="391"/>
        <end position="413"/>
    </location>
</feature>
<reference evidence="9 10" key="1">
    <citation type="journal article" date="2017" name="Genome Announc.">
        <title>Genome sequence of the saprophytic ascomycete Epicoccum nigrum ICMP 19927 strain isolated from New Zealand.</title>
        <authorList>
            <person name="Fokin M."/>
            <person name="Fleetwood D."/>
            <person name="Weir B.S."/>
            <person name="Villas-Boas S.G."/>
        </authorList>
    </citation>
    <scope>NUCLEOTIDE SEQUENCE [LARGE SCALE GENOMIC DNA]</scope>
    <source>
        <strain evidence="9 10">ICMP 19927</strain>
    </source>
</reference>
<organism evidence="9 10">
    <name type="scientific">Epicoccum nigrum</name>
    <name type="common">Soil fungus</name>
    <name type="synonym">Epicoccum purpurascens</name>
    <dbReference type="NCBI Taxonomy" id="105696"/>
    <lineage>
        <taxon>Eukaryota</taxon>
        <taxon>Fungi</taxon>
        <taxon>Dikarya</taxon>
        <taxon>Ascomycota</taxon>
        <taxon>Pezizomycotina</taxon>
        <taxon>Dothideomycetes</taxon>
        <taxon>Pleosporomycetidae</taxon>
        <taxon>Pleosporales</taxon>
        <taxon>Pleosporineae</taxon>
        <taxon>Didymellaceae</taxon>
        <taxon>Epicoccum</taxon>
    </lineage>
</organism>
<gene>
    <name evidence="9" type="ORF">B5807_00516</name>
</gene>
<feature type="transmembrane region" description="Helical" evidence="7">
    <location>
        <begin position="278"/>
        <end position="301"/>
    </location>
</feature>
<dbReference type="Pfam" id="PF01490">
    <property type="entry name" value="Aa_trans"/>
    <property type="match status" value="1"/>
</dbReference>